<keyword evidence="3" id="KW-1185">Reference proteome</keyword>
<gene>
    <name evidence="2" type="ORF">AB205_0120400</name>
</gene>
<dbReference type="EMBL" id="KV927665">
    <property type="protein sequence ID" value="PIO33823.1"/>
    <property type="molecule type" value="Genomic_DNA"/>
</dbReference>
<evidence type="ECO:0000313" key="3">
    <source>
        <dbReference type="Proteomes" id="UP000228934"/>
    </source>
</evidence>
<keyword evidence="1" id="KW-0732">Signal</keyword>
<dbReference type="Proteomes" id="UP000228934">
    <property type="component" value="Unassembled WGS sequence"/>
</dbReference>
<dbReference type="AlphaFoldDB" id="A0A2G9S301"/>
<reference evidence="3" key="1">
    <citation type="journal article" date="2017" name="Nat. Commun.">
        <title>The North American bullfrog draft genome provides insight into hormonal regulation of long noncoding RNA.</title>
        <authorList>
            <person name="Hammond S.A."/>
            <person name="Warren R.L."/>
            <person name="Vandervalk B.P."/>
            <person name="Kucuk E."/>
            <person name="Khan H."/>
            <person name="Gibb E.A."/>
            <person name="Pandoh P."/>
            <person name="Kirk H."/>
            <person name="Zhao Y."/>
            <person name="Jones M."/>
            <person name="Mungall A.J."/>
            <person name="Coope R."/>
            <person name="Pleasance S."/>
            <person name="Moore R.A."/>
            <person name="Holt R.A."/>
            <person name="Round J.M."/>
            <person name="Ohora S."/>
            <person name="Walle B.V."/>
            <person name="Veldhoen N."/>
            <person name="Helbing C.C."/>
            <person name="Birol I."/>
        </authorList>
    </citation>
    <scope>NUCLEOTIDE SEQUENCE [LARGE SCALE GENOMIC DNA]</scope>
</reference>
<name>A0A2G9S301_AQUCT</name>
<evidence type="ECO:0000313" key="2">
    <source>
        <dbReference type="EMBL" id="PIO33823.1"/>
    </source>
</evidence>
<sequence length="91" mass="9695">MFLFLLLIGSLLSPIALHFISHASQTCQIPAPQQSLVAGTAGVPTSRDVACAPRPPSISTRFRPCLSARQCVMSRVCFAPFSKVLNATPTP</sequence>
<accession>A0A2G9S301</accession>
<protein>
    <recommendedName>
        <fullName evidence="4">Secreted protein</fullName>
    </recommendedName>
</protein>
<organism evidence="2 3">
    <name type="scientific">Aquarana catesbeiana</name>
    <name type="common">American bullfrog</name>
    <name type="synonym">Rana catesbeiana</name>
    <dbReference type="NCBI Taxonomy" id="8400"/>
    <lineage>
        <taxon>Eukaryota</taxon>
        <taxon>Metazoa</taxon>
        <taxon>Chordata</taxon>
        <taxon>Craniata</taxon>
        <taxon>Vertebrata</taxon>
        <taxon>Euteleostomi</taxon>
        <taxon>Amphibia</taxon>
        <taxon>Batrachia</taxon>
        <taxon>Anura</taxon>
        <taxon>Neobatrachia</taxon>
        <taxon>Ranoidea</taxon>
        <taxon>Ranidae</taxon>
        <taxon>Aquarana</taxon>
    </lineage>
</organism>
<feature type="signal peptide" evidence="1">
    <location>
        <begin position="1"/>
        <end position="17"/>
    </location>
</feature>
<feature type="chain" id="PRO_5013795845" description="Secreted protein" evidence="1">
    <location>
        <begin position="18"/>
        <end position="91"/>
    </location>
</feature>
<proteinExistence type="predicted"/>
<evidence type="ECO:0008006" key="4">
    <source>
        <dbReference type="Google" id="ProtNLM"/>
    </source>
</evidence>
<evidence type="ECO:0000256" key="1">
    <source>
        <dbReference type="SAM" id="SignalP"/>
    </source>
</evidence>